<feature type="compositionally biased region" description="Low complexity" evidence="1">
    <location>
        <begin position="139"/>
        <end position="152"/>
    </location>
</feature>
<feature type="non-terminal residue" evidence="2">
    <location>
        <position position="240"/>
    </location>
</feature>
<feature type="compositionally biased region" description="Polar residues" evidence="1">
    <location>
        <begin position="126"/>
        <end position="138"/>
    </location>
</feature>
<protein>
    <submittedName>
        <fullName evidence="2">Uncharacterized protein</fullName>
    </submittedName>
</protein>
<evidence type="ECO:0000256" key="1">
    <source>
        <dbReference type="SAM" id="MobiDB-lite"/>
    </source>
</evidence>
<feature type="region of interest" description="Disordered" evidence="1">
    <location>
        <begin position="77"/>
        <end position="96"/>
    </location>
</feature>
<gene>
    <name evidence="2" type="ORF">L195_g056347</name>
</gene>
<dbReference type="AlphaFoldDB" id="A0A2K3KR51"/>
<feature type="compositionally biased region" description="Low complexity" evidence="1">
    <location>
        <begin position="159"/>
        <end position="169"/>
    </location>
</feature>
<evidence type="ECO:0000313" key="3">
    <source>
        <dbReference type="Proteomes" id="UP000236291"/>
    </source>
</evidence>
<feature type="non-terminal residue" evidence="2">
    <location>
        <position position="1"/>
    </location>
</feature>
<dbReference type="Proteomes" id="UP000236291">
    <property type="component" value="Unassembled WGS sequence"/>
</dbReference>
<evidence type="ECO:0000313" key="2">
    <source>
        <dbReference type="EMBL" id="PNX68768.1"/>
    </source>
</evidence>
<comment type="caution">
    <text evidence="2">The sequence shown here is derived from an EMBL/GenBank/DDBJ whole genome shotgun (WGS) entry which is preliminary data.</text>
</comment>
<organism evidence="2 3">
    <name type="scientific">Trifolium pratense</name>
    <name type="common">Red clover</name>
    <dbReference type="NCBI Taxonomy" id="57577"/>
    <lineage>
        <taxon>Eukaryota</taxon>
        <taxon>Viridiplantae</taxon>
        <taxon>Streptophyta</taxon>
        <taxon>Embryophyta</taxon>
        <taxon>Tracheophyta</taxon>
        <taxon>Spermatophyta</taxon>
        <taxon>Magnoliopsida</taxon>
        <taxon>eudicotyledons</taxon>
        <taxon>Gunneridae</taxon>
        <taxon>Pentapetalae</taxon>
        <taxon>rosids</taxon>
        <taxon>fabids</taxon>
        <taxon>Fabales</taxon>
        <taxon>Fabaceae</taxon>
        <taxon>Papilionoideae</taxon>
        <taxon>50 kb inversion clade</taxon>
        <taxon>NPAAA clade</taxon>
        <taxon>Hologalegina</taxon>
        <taxon>IRL clade</taxon>
        <taxon>Trifolieae</taxon>
        <taxon>Trifolium</taxon>
    </lineage>
</organism>
<feature type="region of interest" description="Disordered" evidence="1">
    <location>
        <begin position="1"/>
        <end position="28"/>
    </location>
</feature>
<reference evidence="2 3" key="2">
    <citation type="journal article" date="2017" name="Front. Plant Sci.">
        <title>Gene Classification and Mining of Molecular Markers Useful in Red Clover (Trifolium pratense) Breeding.</title>
        <authorList>
            <person name="Istvanek J."/>
            <person name="Dluhosova J."/>
            <person name="Dluhos P."/>
            <person name="Patkova L."/>
            <person name="Nedelnik J."/>
            <person name="Repkova J."/>
        </authorList>
    </citation>
    <scope>NUCLEOTIDE SEQUENCE [LARGE SCALE GENOMIC DNA]</scope>
    <source>
        <strain evidence="3">cv. Tatra</strain>
        <tissue evidence="2">Young leaves</tissue>
    </source>
</reference>
<accession>A0A2K3KR51</accession>
<name>A0A2K3KR51_TRIPR</name>
<sequence>EDGDVEESFTASREGDLLGQEVGVDGPAKPIISCHEETGGVKSRKSIISPILTDSNKGGKKEVSGLVNKIGPAVKKNSLATGSNFNPSKQNKAAGKAFLPNVKHLPNRKIDIIPSNIPIPSLPSSMRKQNQLISSLKNRTPSKPSSRSTSSGKGKEKQSVSNTNSSSSSFAGTEGAKRNPVGCYRPPKKTESSISSAGSILCCKHEQEVASKVWNGAAELGVEGDEAEENYVRRILINEK</sequence>
<feature type="compositionally biased region" description="Polar residues" evidence="1">
    <location>
        <begin position="78"/>
        <end position="91"/>
    </location>
</feature>
<feature type="compositionally biased region" description="Low complexity" evidence="1">
    <location>
        <begin position="112"/>
        <end position="125"/>
    </location>
</feature>
<proteinExistence type="predicted"/>
<dbReference type="EMBL" id="ASHM01106395">
    <property type="protein sequence ID" value="PNX68768.1"/>
    <property type="molecule type" value="Genomic_DNA"/>
</dbReference>
<feature type="region of interest" description="Disordered" evidence="1">
    <location>
        <begin position="112"/>
        <end position="197"/>
    </location>
</feature>
<reference evidence="2 3" key="1">
    <citation type="journal article" date="2014" name="Am. J. Bot.">
        <title>Genome assembly and annotation for red clover (Trifolium pratense; Fabaceae).</title>
        <authorList>
            <person name="Istvanek J."/>
            <person name="Jaros M."/>
            <person name="Krenek A."/>
            <person name="Repkova J."/>
        </authorList>
    </citation>
    <scope>NUCLEOTIDE SEQUENCE [LARGE SCALE GENOMIC DNA]</scope>
    <source>
        <strain evidence="3">cv. Tatra</strain>
        <tissue evidence="2">Young leaves</tissue>
    </source>
</reference>